<keyword evidence="2" id="KW-1185">Reference proteome</keyword>
<organism evidence="1 2">
    <name type="scientific">Actinokineospora soli</name>
    <dbReference type="NCBI Taxonomy" id="1048753"/>
    <lineage>
        <taxon>Bacteria</taxon>
        <taxon>Bacillati</taxon>
        <taxon>Actinomycetota</taxon>
        <taxon>Actinomycetes</taxon>
        <taxon>Pseudonocardiales</taxon>
        <taxon>Pseudonocardiaceae</taxon>
        <taxon>Actinokineospora</taxon>
    </lineage>
</organism>
<name>A0ABW2TNZ1_9PSEU</name>
<comment type="caution">
    <text evidence="1">The sequence shown here is derived from an EMBL/GenBank/DDBJ whole genome shotgun (WGS) entry which is preliminary data.</text>
</comment>
<dbReference type="Proteomes" id="UP001596512">
    <property type="component" value="Unassembled WGS sequence"/>
</dbReference>
<evidence type="ECO:0000313" key="2">
    <source>
        <dbReference type="Proteomes" id="UP001596512"/>
    </source>
</evidence>
<dbReference type="EMBL" id="JBHTEY010000004">
    <property type="protein sequence ID" value="MFC7614526.1"/>
    <property type="molecule type" value="Genomic_DNA"/>
</dbReference>
<accession>A0ABW2TNZ1</accession>
<protein>
    <submittedName>
        <fullName evidence="1">Uncharacterized protein</fullName>
    </submittedName>
</protein>
<sequence>MSIAVTSTAADPVEGEAMPVSPWGTWRFVHPYTRGFRVDPGATATIEFAVDVPADADPGEWWVMVKLMWFGRVQYGPAIPLVVTG</sequence>
<reference evidence="2" key="1">
    <citation type="journal article" date="2019" name="Int. J. Syst. Evol. Microbiol.">
        <title>The Global Catalogue of Microorganisms (GCM) 10K type strain sequencing project: providing services to taxonomists for standard genome sequencing and annotation.</title>
        <authorList>
            <consortium name="The Broad Institute Genomics Platform"/>
            <consortium name="The Broad Institute Genome Sequencing Center for Infectious Disease"/>
            <person name="Wu L."/>
            <person name="Ma J."/>
        </authorList>
    </citation>
    <scope>NUCLEOTIDE SEQUENCE [LARGE SCALE GENOMIC DNA]</scope>
    <source>
        <strain evidence="2">JCM 17695</strain>
    </source>
</reference>
<evidence type="ECO:0000313" key="1">
    <source>
        <dbReference type="EMBL" id="MFC7614526.1"/>
    </source>
</evidence>
<proteinExistence type="predicted"/>
<gene>
    <name evidence="1" type="ORF">ACFQV2_14325</name>
</gene>